<proteinExistence type="predicted"/>
<keyword evidence="3" id="KW-1185">Reference proteome</keyword>
<dbReference type="InterPro" id="IPR047785">
    <property type="entry name" value="tRNA_MNMC2"/>
</dbReference>
<comment type="caution">
    <text evidence="2">The sequence shown here is derived from an EMBL/GenBank/DDBJ whole genome shotgun (WGS) entry which is preliminary data.</text>
</comment>
<protein>
    <submittedName>
        <fullName evidence="2">tRNA (5-methylaminomethyl-2-thiouridine)(34)-methyltransferase MnmD</fullName>
    </submittedName>
</protein>
<organism evidence="2 3">
    <name type="scientific">Fibrella rubiginis</name>
    <dbReference type="NCBI Taxonomy" id="2817060"/>
    <lineage>
        <taxon>Bacteria</taxon>
        <taxon>Pseudomonadati</taxon>
        <taxon>Bacteroidota</taxon>
        <taxon>Cytophagia</taxon>
        <taxon>Cytophagales</taxon>
        <taxon>Spirosomataceae</taxon>
        <taxon>Fibrella</taxon>
    </lineage>
</organism>
<evidence type="ECO:0000313" key="3">
    <source>
        <dbReference type="Proteomes" id="UP000664034"/>
    </source>
</evidence>
<feature type="domain" description="MnmC-like methyltransferase" evidence="1">
    <location>
        <begin position="145"/>
        <end position="218"/>
    </location>
</feature>
<dbReference type="GO" id="GO:0004808">
    <property type="term" value="F:tRNA (5-methylaminomethyl-2-thiouridylate)(34)-methyltransferase activity"/>
    <property type="evidence" value="ECO:0007669"/>
    <property type="project" value="InterPro"/>
</dbReference>
<dbReference type="EMBL" id="JAFMYV010000007">
    <property type="protein sequence ID" value="MBO0937829.1"/>
    <property type="molecule type" value="Genomic_DNA"/>
</dbReference>
<dbReference type="Pfam" id="PF05430">
    <property type="entry name" value="Methyltransf_30"/>
    <property type="match status" value="1"/>
</dbReference>
<dbReference type="SUPFAM" id="SSF53335">
    <property type="entry name" value="S-adenosyl-L-methionine-dependent methyltransferases"/>
    <property type="match status" value="1"/>
</dbReference>
<dbReference type="InterPro" id="IPR029063">
    <property type="entry name" value="SAM-dependent_MTases_sf"/>
</dbReference>
<dbReference type="AlphaFoldDB" id="A0A939GIG4"/>
<dbReference type="PANTHER" id="PTHR39963">
    <property type="entry name" value="SLL0983 PROTEIN"/>
    <property type="match status" value="1"/>
</dbReference>
<sequence length="219" mass="24779">MNTQVVVTADGSHSVYNAEVGHHYHSVYGAVQESQRVYIELGLQHAFDTIDGPVRVFEMGFGTGLNALMTLREAIRHNRSVEYVAIEPYPIPADEAQQLNYDELLHTFWLADVHDAPWNVPTAVTPYMMLTKYQIPLEQMLPVGPFDVVYYDAFPPEGQPELWTQEIFEKVASMMHPGSFLTTYCSKTMVQHNLRAAGFAVEKHSGPARKREVIRAVLK</sequence>
<name>A0A939GIG4_9BACT</name>
<dbReference type="InterPro" id="IPR008471">
    <property type="entry name" value="MnmC-like_methylTransf"/>
</dbReference>
<gene>
    <name evidence="2" type="primary">mnmD</name>
    <name evidence="2" type="ORF">J2I47_14815</name>
</gene>
<dbReference type="GO" id="GO:0016645">
    <property type="term" value="F:oxidoreductase activity, acting on the CH-NH group of donors"/>
    <property type="evidence" value="ECO:0007669"/>
    <property type="project" value="InterPro"/>
</dbReference>
<evidence type="ECO:0000259" key="1">
    <source>
        <dbReference type="Pfam" id="PF05430"/>
    </source>
</evidence>
<dbReference type="Gene3D" id="3.40.50.150">
    <property type="entry name" value="Vaccinia Virus protein VP39"/>
    <property type="match status" value="1"/>
</dbReference>
<dbReference type="NCBIfam" id="NF033855">
    <property type="entry name" value="tRNA_MNMC2"/>
    <property type="match status" value="1"/>
</dbReference>
<dbReference type="Proteomes" id="UP000664034">
    <property type="component" value="Unassembled WGS sequence"/>
</dbReference>
<accession>A0A939GIG4</accession>
<reference evidence="2" key="1">
    <citation type="submission" date="2021-03" db="EMBL/GenBank/DDBJ databases">
        <title>Fibrella sp. HMF5335 genome sequencing and assembly.</title>
        <authorList>
            <person name="Kang H."/>
            <person name="Kim H."/>
            <person name="Bae S."/>
            <person name="Joh K."/>
        </authorList>
    </citation>
    <scope>NUCLEOTIDE SEQUENCE</scope>
    <source>
        <strain evidence="2">HMF5335</strain>
    </source>
</reference>
<evidence type="ECO:0000313" key="2">
    <source>
        <dbReference type="EMBL" id="MBO0937829.1"/>
    </source>
</evidence>
<dbReference type="RefSeq" id="WP_207365372.1">
    <property type="nucleotide sequence ID" value="NZ_JAFMYV010000007.1"/>
</dbReference>
<dbReference type="PANTHER" id="PTHR39963:SF1">
    <property type="entry name" value="MNMC-LIKE METHYLTRANSFERASE DOMAIN-CONTAINING PROTEIN"/>
    <property type="match status" value="1"/>
</dbReference>